<evidence type="ECO:0000313" key="1">
    <source>
        <dbReference type="EMBL" id="MFC5988412.1"/>
    </source>
</evidence>
<keyword evidence="1" id="KW-0808">Transferase</keyword>
<dbReference type="GO" id="GO:0008168">
    <property type="term" value="F:methyltransferase activity"/>
    <property type="evidence" value="ECO:0007669"/>
    <property type="project" value="UniProtKB-KW"/>
</dbReference>
<dbReference type="PANTHER" id="PTHR36112">
    <property type="entry name" value="RIBOSOMAL RNA SMALL SUBUNIT METHYLTRANSFERASE J"/>
    <property type="match status" value="1"/>
</dbReference>
<sequence>MIVTTDVEPDEHTIAKAKRLAADLDGVYAPRGTNTLSKIMQHYHDSQLIKVTAKEIRWVQKGSPDFFFHPSMSAIRVLRLARGERDSLLQATEILPGDQIVDCTMGMASDAIVMSYAAGSQGRVTALESSRLIYTLVSEGLRVYDEAEPDVTEAMRRIQCLNIHHLDYLRSLPDQSVDVVYFDPMFRQPEMESAALNPLRSMANPDSISSESVEEAVRVARKRIVMKEKPSSGEFQRLGFDQVIRTGNKTAYGVIRKDESS</sequence>
<dbReference type="Pfam" id="PF04445">
    <property type="entry name" value="SAM_MT"/>
    <property type="match status" value="1"/>
</dbReference>
<keyword evidence="2" id="KW-1185">Reference proteome</keyword>
<organism evidence="1 2">
    <name type="scientific">Marinicrinis lubricantis</name>
    <dbReference type="NCBI Taxonomy" id="2086470"/>
    <lineage>
        <taxon>Bacteria</taxon>
        <taxon>Bacillati</taxon>
        <taxon>Bacillota</taxon>
        <taxon>Bacilli</taxon>
        <taxon>Bacillales</taxon>
        <taxon>Paenibacillaceae</taxon>
    </lineage>
</organism>
<dbReference type="EC" id="2.1.1.-" evidence="1"/>
<dbReference type="Gene3D" id="3.40.50.150">
    <property type="entry name" value="Vaccinia Virus protein VP39"/>
    <property type="match status" value="1"/>
</dbReference>
<evidence type="ECO:0000313" key="2">
    <source>
        <dbReference type="Proteomes" id="UP001596250"/>
    </source>
</evidence>
<dbReference type="InterPro" id="IPR029063">
    <property type="entry name" value="SAM-dependent_MTases_sf"/>
</dbReference>
<accession>A0ABW1ITF8</accession>
<dbReference type="EMBL" id="JBHSQV010000180">
    <property type="protein sequence ID" value="MFC5988412.1"/>
    <property type="molecule type" value="Genomic_DNA"/>
</dbReference>
<dbReference type="RefSeq" id="WP_379895879.1">
    <property type="nucleotide sequence ID" value="NZ_CBCSCT010000016.1"/>
</dbReference>
<dbReference type="GO" id="GO:0032259">
    <property type="term" value="P:methylation"/>
    <property type="evidence" value="ECO:0007669"/>
    <property type="project" value="UniProtKB-KW"/>
</dbReference>
<dbReference type="SUPFAM" id="SSF53335">
    <property type="entry name" value="S-adenosyl-L-methionine-dependent methyltransferases"/>
    <property type="match status" value="1"/>
</dbReference>
<comment type="caution">
    <text evidence="1">The sequence shown here is derived from an EMBL/GenBank/DDBJ whole genome shotgun (WGS) entry which is preliminary data.</text>
</comment>
<keyword evidence="1" id="KW-0489">Methyltransferase</keyword>
<reference evidence="2" key="1">
    <citation type="journal article" date="2019" name="Int. J. Syst. Evol. Microbiol.">
        <title>The Global Catalogue of Microorganisms (GCM) 10K type strain sequencing project: providing services to taxonomists for standard genome sequencing and annotation.</title>
        <authorList>
            <consortium name="The Broad Institute Genomics Platform"/>
            <consortium name="The Broad Institute Genome Sequencing Center for Infectious Disease"/>
            <person name="Wu L."/>
            <person name="Ma J."/>
        </authorList>
    </citation>
    <scope>NUCLEOTIDE SEQUENCE [LARGE SCALE GENOMIC DNA]</scope>
    <source>
        <strain evidence="2">CCM 8749</strain>
    </source>
</reference>
<dbReference type="Proteomes" id="UP001596250">
    <property type="component" value="Unassembled WGS sequence"/>
</dbReference>
<gene>
    <name evidence="1" type="ORF">ACFPXP_18565</name>
</gene>
<protein>
    <submittedName>
        <fullName evidence="1">Class I SAM-dependent methyltransferase</fullName>
        <ecNumber evidence="1">2.1.1.-</ecNumber>
    </submittedName>
</protein>
<dbReference type="InterPro" id="IPR007536">
    <property type="entry name" value="16SrRNA_methylTrfase_J"/>
</dbReference>
<proteinExistence type="predicted"/>
<name>A0ABW1ITF8_9BACL</name>
<dbReference type="PANTHER" id="PTHR36112:SF1">
    <property type="entry name" value="RIBOSOMAL RNA SMALL SUBUNIT METHYLTRANSFERASE J"/>
    <property type="match status" value="1"/>
</dbReference>